<gene>
    <name evidence="2" type="ORF">F8M41_004943</name>
</gene>
<keyword evidence="3" id="KW-1185">Reference proteome</keyword>
<dbReference type="Proteomes" id="UP000439903">
    <property type="component" value="Unassembled WGS sequence"/>
</dbReference>
<evidence type="ECO:0000313" key="3">
    <source>
        <dbReference type="Proteomes" id="UP000439903"/>
    </source>
</evidence>
<dbReference type="OrthoDB" id="2443682at2759"/>
<evidence type="ECO:0000313" key="2">
    <source>
        <dbReference type="EMBL" id="KAF0434021.1"/>
    </source>
</evidence>
<protein>
    <submittedName>
        <fullName evidence="2">Uncharacterized protein</fullName>
    </submittedName>
</protein>
<organism evidence="2 3">
    <name type="scientific">Gigaspora margarita</name>
    <dbReference type="NCBI Taxonomy" id="4874"/>
    <lineage>
        <taxon>Eukaryota</taxon>
        <taxon>Fungi</taxon>
        <taxon>Fungi incertae sedis</taxon>
        <taxon>Mucoromycota</taxon>
        <taxon>Glomeromycotina</taxon>
        <taxon>Glomeromycetes</taxon>
        <taxon>Diversisporales</taxon>
        <taxon>Gigasporaceae</taxon>
        <taxon>Gigaspora</taxon>
    </lineage>
</organism>
<reference evidence="2 3" key="1">
    <citation type="journal article" date="2019" name="Environ. Microbiol.">
        <title>At the nexus of three kingdoms: the genome of the mycorrhizal fungus Gigaspora margarita provides insights into plant, endobacterial and fungal interactions.</title>
        <authorList>
            <person name="Venice F."/>
            <person name="Ghignone S."/>
            <person name="Salvioli di Fossalunga A."/>
            <person name="Amselem J."/>
            <person name="Novero M."/>
            <person name="Xianan X."/>
            <person name="Sedzielewska Toro K."/>
            <person name="Morin E."/>
            <person name="Lipzen A."/>
            <person name="Grigoriev I.V."/>
            <person name="Henrissat B."/>
            <person name="Martin F.M."/>
            <person name="Bonfante P."/>
        </authorList>
    </citation>
    <scope>NUCLEOTIDE SEQUENCE [LARGE SCALE GENOMIC DNA]</scope>
    <source>
        <strain evidence="2 3">BEG34</strain>
    </source>
</reference>
<dbReference type="AlphaFoldDB" id="A0A8H3X9L7"/>
<name>A0A8H3X9L7_GIGMA</name>
<feature type="compositionally biased region" description="Polar residues" evidence="1">
    <location>
        <begin position="79"/>
        <end position="96"/>
    </location>
</feature>
<comment type="caution">
    <text evidence="2">The sequence shown here is derived from an EMBL/GenBank/DDBJ whole genome shotgun (WGS) entry which is preliminary data.</text>
</comment>
<accession>A0A8H3X9L7</accession>
<proteinExistence type="predicted"/>
<evidence type="ECO:0000256" key="1">
    <source>
        <dbReference type="SAM" id="MobiDB-lite"/>
    </source>
</evidence>
<dbReference type="EMBL" id="WTPW01001460">
    <property type="protein sequence ID" value="KAF0434021.1"/>
    <property type="molecule type" value="Genomic_DNA"/>
</dbReference>
<feature type="region of interest" description="Disordered" evidence="1">
    <location>
        <begin position="75"/>
        <end position="96"/>
    </location>
</feature>
<sequence>MFLELFIVDRKYPPLFRLRRLFIVKLSVQKTSSSTASIINLISVLLTYHKLLQDNFMLIKSIDMKLIIEDSEEEEENKINFNLASTSSTPRSSQKF</sequence>